<dbReference type="AlphaFoldDB" id="A0AAW2A6W9"/>
<gene>
    <name evidence="1" type="ORF">ABG768_003134</name>
</gene>
<proteinExistence type="predicted"/>
<evidence type="ECO:0000313" key="1">
    <source>
        <dbReference type="EMBL" id="KAK9968833.1"/>
    </source>
</evidence>
<sequence>SGGQAVTASFSDQLSCVTLTGGCDTCDRKYSEDRALIGTIIKPRSRRAVTSTPALTPDRCRCPPVSRNDADAFLK</sequence>
<accession>A0AAW2A6W9</accession>
<comment type="caution">
    <text evidence="1">The sequence shown here is derived from an EMBL/GenBank/DDBJ whole genome shotgun (WGS) entry which is preliminary data.</text>
</comment>
<feature type="non-terminal residue" evidence="1">
    <location>
        <position position="1"/>
    </location>
</feature>
<reference evidence="1 2" key="1">
    <citation type="submission" date="2024-05" db="EMBL/GenBank/DDBJ databases">
        <title>A high-quality chromosomal-level genome assembly of Topmouth culter (Culter alburnus).</title>
        <authorList>
            <person name="Zhao H."/>
        </authorList>
    </citation>
    <scope>NUCLEOTIDE SEQUENCE [LARGE SCALE GENOMIC DNA]</scope>
    <source>
        <strain evidence="1">CATC2023</strain>
        <tissue evidence="1">Muscle</tissue>
    </source>
</reference>
<dbReference type="Proteomes" id="UP001479290">
    <property type="component" value="Unassembled WGS sequence"/>
</dbReference>
<keyword evidence="2" id="KW-1185">Reference proteome</keyword>
<feature type="non-terminal residue" evidence="1">
    <location>
        <position position="75"/>
    </location>
</feature>
<dbReference type="EMBL" id="JAWDJR010000010">
    <property type="protein sequence ID" value="KAK9968833.1"/>
    <property type="molecule type" value="Genomic_DNA"/>
</dbReference>
<evidence type="ECO:0000313" key="2">
    <source>
        <dbReference type="Proteomes" id="UP001479290"/>
    </source>
</evidence>
<protein>
    <submittedName>
        <fullName evidence="1">Uncharacterized protein</fullName>
    </submittedName>
</protein>
<name>A0AAW2A6W9_CULAL</name>
<organism evidence="1 2">
    <name type="scientific">Culter alburnus</name>
    <name type="common">Topmouth culter</name>
    <dbReference type="NCBI Taxonomy" id="194366"/>
    <lineage>
        <taxon>Eukaryota</taxon>
        <taxon>Metazoa</taxon>
        <taxon>Chordata</taxon>
        <taxon>Craniata</taxon>
        <taxon>Vertebrata</taxon>
        <taxon>Euteleostomi</taxon>
        <taxon>Actinopterygii</taxon>
        <taxon>Neopterygii</taxon>
        <taxon>Teleostei</taxon>
        <taxon>Ostariophysi</taxon>
        <taxon>Cypriniformes</taxon>
        <taxon>Xenocyprididae</taxon>
        <taxon>Xenocypridinae</taxon>
        <taxon>Culter</taxon>
    </lineage>
</organism>